<sequence length="197" mass="22499">MHWKKTRDLEIKTVFSLLCETRQSKQFDQKAAAAECRSSPPDCSRLCARAAAPGHVEIVVAGGGRSGTDNVIVGYAHELAKKKKGLERRSHLEVIPSTSPVRWQWVLQISQLGNLTRKLIITRSLLTFFFRSCGKGPRILPQIIQTVCICWNFVIAQHCPSCCLLVGYTHKQDRTRKERRRRRTSCYNFSESQDHFL</sequence>
<accession>A0ABP1AIT4</accession>
<gene>
    <name evidence="1" type="ORF">CSSPJE1EN2_LOCUS5300</name>
</gene>
<proteinExistence type="predicted"/>
<reference evidence="1" key="1">
    <citation type="submission" date="2024-03" db="EMBL/GenBank/DDBJ databases">
        <authorList>
            <consortium name="ELIXIR-Norway"/>
            <consortium name="Elixir Norway"/>
        </authorList>
    </citation>
    <scope>NUCLEOTIDE SEQUENCE</scope>
</reference>
<dbReference type="Proteomes" id="UP001497522">
    <property type="component" value="Chromosome 12"/>
</dbReference>
<keyword evidence="2" id="KW-1185">Reference proteome</keyword>
<name>A0ABP1AIT4_9BRYO</name>
<evidence type="ECO:0000313" key="2">
    <source>
        <dbReference type="Proteomes" id="UP001497522"/>
    </source>
</evidence>
<dbReference type="EMBL" id="OZ023713">
    <property type="protein sequence ID" value="CAK9862305.1"/>
    <property type="molecule type" value="Genomic_DNA"/>
</dbReference>
<organism evidence="1 2">
    <name type="scientific">Sphagnum jensenii</name>
    <dbReference type="NCBI Taxonomy" id="128206"/>
    <lineage>
        <taxon>Eukaryota</taxon>
        <taxon>Viridiplantae</taxon>
        <taxon>Streptophyta</taxon>
        <taxon>Embryophyta</taxon>
        <taxon>Bryophyta</taxon>
        <taxon>Sphagnophytina</taxon>
        <taxon>Sphagnopsida</taxon>
        <taxon>Sphagnales</taxon>
        <taxon>Sphagnaceae</taxon>
        <taxon>Sphagnum</taxon>
    </lineage>
</organism>
<evidence type="ECO:0000313" key="1">
    <source>
        <dbReference type="EMBL" id="CAK9862305.1"/>
    </source>
</evidence>
<protein>
    <submittedName>
        <fullName evidence="1">Uncharacterized protein</fullName>
    </submittedName>
</protein>